<sequence length="53" mass="5909">MCIRLIEKYAICDCIYYVHNVDPCASLGRHAVVDRVITVGYICPVHCKGPSGR</sequence>
<dbReference type="AlphaFoldDB" id="A0A9P4SF33"/>
<dbReference type="EMBL" id="MU006091">
    <property type="protein sequence ID" value="KAF2841681.1"/>
    <property type="molecule type" value="Genomic_DNA"/>
</dbReference>
<evidence type="ECO:0000313" key="1">
    <source>
        <dbReference type="EMBL" id="KAF2841681.1"/>
    </source>
</evidence>
<keyword evidence="2" id="KW-1185">Reference proteome</keyword>
<proteinExistence type="predicted"/>
<gene>
    <name evidence="1" type="ORF">M501DRAFT_928589</name>
</gene>
<dbReference type="Proteomes" id="UP000799429">
    <property type="component" value="Unassembled WGS sequence"/>
</dbReference>
<dbReference type="OrthoDB" id="5355526at2759"/>
<reference evidence="1" key="1">
    <citation type="journal article" date="2020" name="Stud. Mycol.">
        <title>101 Dothideomycetes genomes: a test case for predicting lifestyles and emergence of pathogens.</title>
        <authorList>
            <person name="Haridas S."/>
            <person name="Albert R."/>
            <person name="Binder M."/>
            <person name="Bloem J."/>
            <person name="Labutti K."/>
            <person name="Salamov A."/>
            <person name="Andreopoulos B."/>
            <person name="Baker S."/>
            <person name="Barry K."/>
            <person name="Bills G."/>
            <person name="Bluhm B."/>
            <person name="Cannon C."/>
            <person name="Castanera R."/>
            <person name="Culley D."/>
            <person name="Daum C."/>
            <person name="Ezra D."/>
            <person name="Gonzalez J."/>
            <person name="Henrissat B."/>
            <person name="Kuo A."/>
            <person name="Liang C."/>
            <person name="Lipzen A."/>
            <person name="Lutzoni F."/>
            <person name="Magnuson J."/>
            <person name="Mondo S."/>
            <person name="Nolan M."/>
            <person name="Ohm R."/>
            <person name="Pangilinan J."/>
            <person name="Park H.-J."/>
            <person name="Ramirez L."/>
            <person name="Alfaro M."/>
            <person name="Sun H."/>
            <person name="Tritt A."/>
            <person name="Yoshinaga Y."/>
            <person name="Zwiers L.-H."/>
            <person name="Turgeon B."/>
            <person name="Goodwin S."/>
            <person name="Spatafora J."/>
            <person name="Crous P."/>
            <person name="Grigoriev I."/>
        </authorList>
    </citation>
    <scope>NUCLEOTIDE SEQUENCE</scope>
    <source>
        <strain evidence="1">CBS 101060</strain>
    </source>
</reference>
<evidence type="ECO:0000313" key="2">
    <source>
        <dbReference type="Proteomes" id="UP000799429"/>
    </source>
</evidence>
<organism evidence="1 2">
    <name type="scientific">Patellaria atrata CBS 101060</name>
    <dbReference type="NCBI Taxonomy" id="1346257"/>
    <lineage>
        <taxon>Eukaryota</taxon>
        <taxon>Fungi</taxon>
        <taxon>Dikarya</taxon>
        <taxon>Ascomycota</taxon>
        <taxon>Pezizomycotina</taxon>
        <taxon>Dothideomycetes</taxon>
        <taxon>Dothideomycetes incertae sedis</taxon>
        <taxon>Patellariales</taxon>
        <taxon>Patellariaceae</taxon>
        <taxon>Patellaria</taxon>
    </lineage>
</organism>
<accession>A0A9P4SF33</accession>
<name>A0A9P4SF33_9PEZI</name>
<comment type="caution">
    <text evidence="1">The sequence shown here is derived from an EMBL/GenBank/DDBJ whole genome shotgun (WGS) entry which is preliminary data.</text>
</comment>
<protein>
    <submittedName>
        <fullName evidence="1">Uncharacterized protein</fullName>
    </submittedName>
</protein>